<dbReference type="PANTHER" id="PTHR42938">
    <property type="entry name" value="FORMATE DEHYDROGENASE 1"/>
    <property type="match status" value="1"/>
</dbReference>
<comment type="similarity">
    <text evidence="2">Belongs to the D-isomer specific 2-hydroxyacid dehydrogenase family.</text>
</comment>
<evidence type="ECO:0000256" key="2">
    <source>
        <dbReference type="RuleBase" id="RU003719"/>
    </source>
</evidence>
<dbReference type="SUPFAM" id="SSF52283">
    <property type="entry name" value="Formate/glycerate dehydrogenase catalytic domain-like"/>
    <property type="match status" value="1"/>
</dbReference>
<dbReference type="OrthoDB" id="298012at2759"/>
<evidence type="ECO:0000259" key="3">
    <source>
        <dbReference type="Pfam" id="PF00389"/>
    </source>
</evidence>
<reference evidence="5 6" key="1">
    <citation type="submission" date="2013-07" db="EMBL/GenBank/DDBJ databases">
        <title>The Genome Sequence of Cryptococcus heveanensis BCC8398.</title>
        <authorList>
            <consortium name="The Broad Institute Genome Sequencing Platform"/>
            <person name="Cuomo C."/>
            <person name="Litvintseva A."/>
            <person name="Chen Y."/>
            <person name="Heitman J."/>
            <person name="Sun S."/>
            <person name="Springer D."/>
            <person name="Dromer F."/>
            <person name="Young S.K."/>
            <person name="Zeng Q."/>
            <person name="Gargeya S."/>
            <person name="Fitzgerald M."/>
            <person name="Abouelleil A."/>
            <person name="Alvarado L."/>
            <person name="Berlin A.M."/>
            <person name="Chapman S.B."/>
            <person name="Dewar J."/>
            <person name="Goldberg J."/>
            <person name="Griggs A."/>
            <person name="Gujja S."/>
            <person name="Hansen M."/>
            <person name="Howarth C."/>
            <person name="Imamovic A."/>
            <person name="Larimer J."/>
            <person name="McCowan C."/>
            <person name="Murphy C."/>
            <person name="Pearson M."/>
            <person name="Priest M."/>
            <person name="Roberts A."/>
            <person name="Saif S."/>
            <person name="Shea T."/>
            <person name="Sykes S."/>
            <person name="Wortman J."/>
            <person name="Nusbaum C."/>
            <person name="Birren B."/>
        </authorList>
    </citation>
    <scope>NUCLEOTIDE SEQUENCE [LARGE SCALE GENOMIC DNA]</scope>
    <source>
        <strain evidence="5 6">BCC8398</strain>
    </source>
</reference>
<gene>
    <name evidence="5" type="ORF">I316_06830</name>
</gene>
<evidence type="ECO:0000256" key="1">
    <source>
        <dbReference type="ARBA" id="ARBA00023002"/>
    </source>
</evidence>
<feature type="domain" description="D-isomer specific 2-hydroxyacid dehydrogenase catalytic" evidence="3">
    <location>
        <begin position="16"/>
        <end position="319"/>
    </location>
</feature>
<dbReference type="InterPro" id="IPR006140">
    <property type="entry name" value="D-isomer_DH_NAD-bd"/>
</dbReference>
<protein>
    <submittedName>
        <fullName evidence="5">Phosphoglycerate dehydrogenase</fullName>
    </submittedName>
</protein>
<evidence type="ECO:0000313" key="5">
    <source>
        <dbReference type="EMBL" id="OCF31428.1"/>
    </source>
</evidence>
<feature type="domain" description="D-isomer specific 2-hydroxyacid dehydrogenase NAD-binding" evidence="4">
    <location>
        <begin position="111"/>
        <end position="290"/>
    </location>
</feature>
<dbReference type="GO" id="GO:0016616">
    <property type="term" value="F:oxidoreductase activity, acting on the CH-OH group of donors, NAD or NADP as acceptor"/>
    <property type="evidence" value="ECO:0007669"/>
    <property type="project" value="InterPro"/>
</dbReference>
<dbReference type="PROSITE" id="PS00670">
    <property type="entry name" value="D_2_HYDROXYACID_DH_2"/>
    <property type="match status" value="1"/>
</dbReference>
<keyword evidence="6" id="KW-1185">Reference proteome</keyword>
<accession>A0A1B9GKB1</accession>
<dbReference type="EMBL" id="KV700134">
    <property type="protein sequence ID" value="OCF31428.1"/>
    <property type="molecule type" value="Genomic_DNA"/>
</dbReference>
<dbReference type="InterPro" id="IPR036291">
    <property type="entry name" value="NAD(P)-bd_dom_sf"/>
</dbReference>
<dbReference type="PROSITE" id="PS00671">
    <property type="entry name" value="D_2_HYDROXYACID_DH_3"/>
    <property type="match status" value="1"/>
</dbReference>
<dbReference type="Proteomes" id="UP000092666">
    <property type="component" value="Unassembled WGS sequence"/>
</dbReference>
<evidence type="ECO:0000313" key="6">
    <source>
        <dbReference type="Proteomes" id="UP000092666"/>
    </source>
</evidence>
<keyword evidence="1 2" id="KW-0560">Oxidoreductase</keyword>
<dbReference type="SUPFAM" id="SSF51735">
    <property type="entry name" value="NAD(P)-binding Rossmann-fold domains"/>
    <property type="match status" value="1"/>
</dbReference>
<dbReference type="InterPro" id="IPR029753">
    <property type="entry name" value="D-isomer_DH_CS"/>
</dbReference>
<dbReference type="Pfam" id="PF00389">
    <property type="entry name" value="2-Hacid_dh"/>
    <property type="match status" value="1"/>
</dbReference>
<sequence length="323" mass="34885">MSGFSAKPKTYMLDLYHADAQELFQQATTIDGVMPQDPRCADWHSDAEALIIRSETKLRREDFEKAKHLKIVTKQGVGVDNIDLDAAKEHGVQIFNTPAVNSETVAEMALALGLALARRITEFDRVIRAGEKVQRSKMLGIGLRGKTVGIVGMGNIARFAANKWIGAVEANIVAYDPYAPADAWSDIPHHRAQSVLDLIEKSHVITLHVPLTDSTRHIIGEKELAAMKPDAILLNTARGGLVDEAALLKTLNAGGLWGVALDAQDIEPPTREVHGPLLDTGKVILTPHVGGSTNECQILIGTTAVRVLLAALAGEPEARCRVV</sequence>
<dbReference type="STRING" id="1296120.A0A1B9GKB1"/>
<name>A0A1B9GKB1_9TREE</name>
<dbReference type="AlphaFoldDB" id="A0A1B9GKB1"/>
<dbReference type="InterPro" id="IPR006139">
    <property type="entry name" value="D-isomer_2_OHA_DH_cat_dom"/>
</dbReference>
<evidence type="ECO:0000259" key="4">
    <source>
        <dbReference type="Pfam" id="PF02826"/>
    </source>
</evidence>
<dbReference type="Gene3D" id="3.40.50.720">
    <property type="entry name" value="NAD(P)-binding Rossmann-like Domain"/>
    <property type="match status" value="2"/>
</dbReference>
<organism evidence="5 6">
    <name type="scientific">Kwoniella heveanensis BCC8398</name>
    <dbReference type="NCBI Taxonomy" id="1296120"/>
    <lineage>
        <taxon>Eukaryota</taxon>
        <taxon>Fungi</taxon>
        <taxon>Dikarya</taxon>
        <taxon>Basidiomycota</taxon>
        <taxon>Agaricomycotina</taxon>
        <taxon>Tremellomycetes</taxon>
        <taxon>Tremellales</taxon>
        <taxon>Cryptococcaceae</taxon>
        <taxon>Kwoniella</taxon>
    </lineage>
</organism>
<dbReference type="GO" id="GO:0051287">
    <property type="term" value="F:NAD binding"/>
    <property type="evidence" value="ECO:0007669"/>
    <property type="project" value="InterPro"/>
</dbReference>
<reference evidence="6" key="2">
    <citation type="submission" date="2013-12" db="EMBL/GenBank/DDBJ databases">
        <title>Evolution of pathogenesis and genome organization in the Tremellales.</title>
        <authorList>
            <person name="Cuomo C."/>
            <person name="Litvintseva A."/>
            <person name="Heitman J."/>
            <person name="Chen Y."/>
            <person name="Sun S."/>
            <person name="Springer D."/>
            <person name="Dromer F."/>
            <person name="Young S."/>
            <person name="Zeng Q."/>
            <person name="Chapman S."/>
            <person name="Gujja S."/>
            <person name="Saif S."/>
            <person name="Birren B."/>
        </authorList>
    </citation>
    <scope>NUCLEOTIDE SEQUENCE [LARGE SCALE GENOMIC DNA]</scope>
    <source>
        <strain evidence="6">BCC8398</strain>
    </source>
</reference>
<proteinExistence type="inferred from homology"/>
<dbReference type="PANTHER" id="PTHR42938:SF9">
    <property type="entry name" value="FORMATE DEHYDROGENASE 1"/>
    <property type="match status" value="1"/>
</dbReference>
<dbReference type="Pfam" id="PF02826">
    <property type="entry name" value="2-Hacid_dh_C"/>
    <property type="match status" value="1"/>
</dbReference>